<feature type="compositionally biased region" description="Polar residues" evidence="1">
    <location>
        <begin position="546"/>
        <end position="559"/>
    </location>
</feature>
<feature type="region of interest" description="Disordered" evidence="1">
    <location>
        <begin position="1056"/>
        <end position="1099"/>
    </location>
</feature>
<feature type="compositionally biased region" description="Acidic residues" evidence="1">
    <location>
        <begin position="500"/>
        <end position="528"/>
    </location>
</feature>
<feature type="compositionally biased region" description="Acidic residues" evidence="1">
    <location>
        <begin position="345"/>
        <end position="355"/>
    </location>
</feature>
<dbReference type="AlphaFoldDB" id="A0A9P6F3R7"/>
<dbReference type="PROSITE" id="PS50181">
    <property type="entry name" value="FBOX"/>
    <property type="match status" value="1"/>
</dbReference>
<name>A0A9P6F3R7_9FUNG</name>
<dbReference type="Gene3D" id="1.20.1280.50">
    <property type="match status" value="1"/>
</dbReference>
<feature type="compositionally biased region" description="Acidic residues" evidence="1">
    <location>
        <begin position="1062"/>
        <end position="1099"/>
    </location>
</feature>
<feature type="region of interest" description="Disordered" evidence="1">
    <location>
        <begin position="319"/>
        <end position="361"/>
    </location>
</feature>
<evidence type="ECO:0000256" key="1">
    <source>
        <dbReference type="SAM" id="MobiDB-lite"/>
    </source>
</evidence>
<feature type="region of interest" description="Disordered" evidence="1">
    <location>
        <begin position="116"/>
        <end position="157"/>
    </location>
</feature>
<comment type="caution">
    <text evidence="3">The sequence shown here is derived from an EMBL/GenBank/DDBJ whole genome shotgun (WGS) entry which is preliminary data.</text>
</comment>
<dbReference type="Pfam" id="PF12937">
    <property type="entry name" value="F-box-like"/>
    <property type="match status" value="1"/>
</dbReference>
<feature type="region of interest" description="Disordered" evidence="1">
    <location>
        <begin position="462"/>
        <end position="481"/>
    </location>
</feature>
<evidence type="ECO:0000313" key="4">
    <source>
        <dbReference type="Proteomes" id="UP000723463"/>
    </source>
</evidence>
<dbReference type="EMBL" id="JAAAXW010000145">
    <property type="protein sequence ID" value="KAF9542189.1"/>
    <property type="molecule type" value="Genomic_DNA"/>
</dbReference>
<accession>A0A9P6F3R7</accession>
<keyword evidence="4" id="KW-1185">Reference proteome</keyword>
<sequence>MTSSTNSSPPPLSPLSSDYDYTLDNDVTTANDSVANKLPPEILERILNHVTIASLPSCCLVNKLWSLCGRPFLWRSISPQDVNDEDFIAQFAKNYQNVRDLKVCVPCDSAVHQELLKPSPSESSVTSSNTAATSAATAAKQAPPSREGGDEDSNKPTITATKTLLDCRRLTALHLQYSVSLIHTLPHFRDSPHRPSVAPAIRLMIKSAEKIIENNVATLRNFQVMGLCFPVSEPILKLIEKMPQLETLSFLKWVDYEGEEFFRMMVSASSTLEELSIEMTDVTVSYSTIVLLYGWRHVYDEHQKSLLATSNISSATLRQSGAGSSTTISPAEAARGSEAPVAEGGEADQNEDEDWIPGTRTTPSFAVMSAKTVAGTKPLDRLTNIKSLSLDRSTLNTQFLLRLAAVMPELTALSLKQIYGIGNDDDMLWDMETESLASDDMDMPADIFGGFQALGENPFGQAAGPAGLAWDSESGSGAEEELDDLPDLIPALDGHNNGGADEESEGDTDDDMPDLALMEEDSDDDLPDLEPVTSPLHVVNPDAGTPSAQSQQPAESTHSPHALDEDEMDYDDAYEDGFIYDPYDDYSEDYSEDEADYGDDIWGYGGGTHYINPMATMGSILAQHVPPPMPHSSTQGATALSKAFRTLHPLCPKIDTFDFSGSRSEALNEIFFDTICELWGTGSDADAASASCEPHLTHMGLKVLNAADVCKVGAKFFSSIGQRCSTTLTGLDLSLNPKMMWQLRSSVYEIEVRQGTYYDEILQILMTCPALEHLLVGPYPVNGKTIAAQETDWVATRLRTLHLCVEFDAPLALSEGLAEKEVRQVQTKVCQQLGRLSRLETLTLVGGRPVSTNSAGDRVMDSANIFGGYTRGVARPGSSETPRKYIDLKLSSGLEHLAGLKALETLDVVFLGPHGLRQEAELEWVLTHWPKLHTITGFWDRAKLRASVRKYREDLKVPANTPASGPAAYFAKRRREQGVRLRPELELSIDPKVLRLNNRMVHVDARLLDDLLMEEGMETTAVIQESGIHKMYTPAARKAIAARKAEKAKAAAAAVEWRSGAEDGDENELVEDDGDEEYTDVSDEDENQDDGESDSEEDVPGVTRFNWYVRYIGGAGHAPWDAGHGGIRNGELMTEVMRPREGGRSPSPLGTWY</sequence>
<proteinExistence type="predicted"/>
<feature type="domain" description="F-box" evidence="2">
    <location>
        <begin position="32"/>
        <end position="77"/>
    </location>
</feature>
<dbReference type="InterPro" id="IPR036047">
    <property type="entry name" value="F-box-like_dom_sf"/>
</dbReference>
<gene>
    <name evidence="3" type="ORF">EC957_002271</name>
</gene>
<feature type="compositionally biased region" description="Polar residues" evidence="1">
    <location>
        <begin position="319"/>
        <end position="329"/>
    </location>
</feature>
<evidence type="ECO:0000259" key="2">
    <source>
        <dbReference type="PROSITE" id="PS50181"/>
    </source>
</evidence>
<protein>
    <recommendedName>
        <fullName evidence="2">F-box domain-containing protein</fullName>
    </recommendedName>
</protein>
<organism evidence="3 4">
    <name type="scientific">Mortierella hygrophila</name>
    <dbReference type="NCBI Taxonomy" id="979708"/>
    <lineage>
        <taxon>Eukaryota</taxon>
        <taxon>Fungi</taxon>
        <taxon>Fungi incertae sedis</taxon>
        <taxon>Mucoromycota</taxon>
        <taxon>Mortierellomycotina</taxon>
        <taxon>Mortierellomycetes</taxon>
        <taxon>Mortierellales</taxon>
        <taxon>Mortierellaceae</taxon>
        <taxon>Mortierella</taxon>
    </lineage>
</organism>
<feature type="compositionally biased region" description="Low complexity" evidence="1">
    <location>
        <begin position="118"/>
        <end position="145"/>
    </location>
</feature>
<evidence type="ECO:0000313" key="3">
    <source>
        <dbReference type="EMBL" id="KAF9542189.1"/>
    </source>
</evidence>
<dbReference type="SUPFAM" id="SSF81383">
    <property type="entry name" value="F-box domain"/>
    <property type="match status" value="1"/>
</dbReference>
<dbReference type="Proteomes" id="UP000723463">
    <property type="component" value="Unassembled WGS sequence"/>
</dbReference>
<reference evidence="3" key="1">
    <citation type="journal article" date="2020" name="Fungal Divers.">
        <title>Resolving the Mortierellaceae phylogeny through synthesis of multi-gene phylogenetics and phylogenomics.</title>
        <authorList>
            <person name="Vandepol N."/>
            <person name="Liber J."/>
            <person name="Desiro A."/>
            <person name="Na H."/>
            <person name="Kennedy M."/>
            <person name="Barry K."/>
            <person name="Grigoriev I.V."/>
            <person name="Miller A.N."/>
            <person name="O'Donnell K."/>
            <person name="Stajich J.E."/>
            <person name="Bonito G."/>
        </authorList>
    </citation>
    <scope>NUCLEOTIDE SEQUENCE</scope>
    <source>
        <strain evidence="3">NRRL 2591</strain>
    </source>
</reference>
<dbReference type="InterPro" id="IPR001810">
    <property type="entry name" value="F-box_dom"/>
</dbReference>
<feature type="region of interest" description="Disordered" evidence="1">
    <location>
        <begin position="487"/>
        <end position="566"/>
    </location>
</feature>